<proteinExistence type="predicted"/>
<feature type="compositionally biased region" description="Basic and acidic residues" evidence="1">
    <location>
        <begin position="1"/>
        <end position="12"/>
    </location>
</feature>
<evidence type="ECO:0000313" key="2">
    <source>
        <dbReference type="EMBL" id="ANB91207.1"/>
    </source>
</evidence>
<dbReference type="EMBL" id="UGPW01000001">
    <property type="protein sequence ID" value="STY86744.1"/>
    <property type="molecule type" value="Genomic_DNA"/>
</dbReference>
<sequence>MRSHNKEREHNINYDFAGNGELGRASQPQSTFYPDSLTYKRDGVLGKFYYHINDSHRLGVQAIYQKQKKHTLMRIAKVAVRVIACLRTPKR</sequence>
<feature type="region of interest" description="Disordered" evidence="1">
    <location>
        <begin position="1"/>
        <end position="27"/>
    </location>
</feature>
<dbReference type="STRING" id="29433.MOVS_03520"/>
<dbReference type="EMBL" id="CP011158">
    <property type="protein sequence ID" value="ANB91207.1"/>
    <property type="molecule type" value="Genomic_DNA"/>
</dbReference>
<reference evidence="3 5" key="2">
    <citation type="submission" date="2018-06" db="EMBL/GenBank/DDBJ databases">
        <authorList>
            <consortium name="Pathogen Informatics"/>
            <person name="Doyle S."/>
        </authorList>
    </citation>
    <scope>NUCLEOTIDE SEQUENCE [LARGE SCALE GENOMIC DNA]</scope>
    <source>
        <strain evidence="3 5">NCTC11227</strain>
    </source>
</reference>
<protein>
    <submittedName>
        <fullName evidence="3">Uncharacterized protein</fullName>
    </submittedName>
</protein>
<evidence type="ECO:0000313" key="4">
    <source>
        <dbReference type="Proteomes" id="UP000076765"/>
    </source>
</evidence>
<reference evidence="2 4" key="1">
    <citation type="submission" date="2015-04" db="EMBL/GenBank/DDBJ databases">
        <authorList>
            <person name="Calcutt M.J."/>
            <person name="Foecking M.F."/>
        </authorList>
    </citation>
    <scope>NUCLEOTIDE SEQUENCE [LARGE SCALE GENOMIC DNA]</scope>
    <source>
        <strain evidence="2 4">199/55</strain>
    </source>
</reference>
<dbReference type="KEGG" id="moi:MOVS_03520"/>
<evidence type="ECO:0000313" key="3">
    <source>
        <dbReference type="EMBL" id="STY86744.1"/>
    </source>
</evidence>
<accession>A0A378PJ08</accession>
<evidence type="ECO:0000313" key="5">
    <source>
        <dbReference type="Proteomes" id="UP000255102"/>
    </source>
</evidence>
<dbReference type="AlphaFoldDB" id="A0A378PJ08"/>
<dbReference type="Proteomes" id="UP000255102">
    <property type="component" value="Unassembled WGS sequence"/>
</dbReference>
<name>A0A378PJ08_9GAMM</name>
<dbReference type="RefSeq" id="WP_063513786.1">
    <property type="nucleotide sequence ID" value="NZ_CP011158.1"/>
</dbReference>
<gene>
    <name evidence="2" type="ORF">MOVS_03520</name>
    <name evidence="3" type="ORF">NCTC11227_00736</name>
</gene>
<dbReference type="Proteomes" id="UP000076765">
    <property type="component" value="Chromosome"/>
</dbReference>
<organism evidence="3 5">
    <name type="scientific">Moraxella ovis</name>
    <dbReference type="NCBI Taxonomy" id="29433"/>
    <lineage>
        <taxon>Bacteria</taxon>
        <taxon>Pseudomonadati</taxon>
        <taxon>Pseudomonadota</taxon>
        <taxon>Gammaproteobacteria</taxon>
        <taxon>Moraxellales</taxon>
        <taxon>Moraxellaceae</taxon>
        <taxon>Moraxella</taxon>
    </lineage>
</organism>
<evidence type="ECO:0000256" key="1">
    <source>
        <dbReference type="SAM" id="MobiDB-lite"/>
    </source>
</evidence>
<keyword evidence="4" id="KW-1185">Reference proteome</keyword>